<dbReference type="InterPro" id="IPR027417">
    <property type="entry name" value="P-loop_NTPase"/>
</dbReference>
<dbReference type="EMBL" id="CP002344">
    <property type="protein sequence ID" value="ADU52353.1"/>
    <property type="molecule type" value="Genomic_DNA"/>
</dbReference>
<feature type="domain" description="Adenylate kinase active site lid" evidence="11">
    <location>
        <begin position="127"/>
        <end position="162"/>
    </location>
</feature>
<feature type="binding site" evidence="8">
    <location>
        <position position="127"/>
    </location>
    <ligand>
        <name>ATP</name>
        <dbReference type="ChEBI" id="CHEBI:30616"/>
    </ligand>
</feature>
<feature type="binding site" evidence="8">
    <location>
        <position position="160"/>
    </location>
    <ligand>
        <name>AMP</name>
        <dbReference type="ChEBI" id="CHEBI:456215"/>
    </ligand>
</feature>
<keyword evidence="3 8" id="KW-0545">Nucleotide biosynthesis</keyword>
<dbReference type="CDD" id="cd01428">
    <property type="entry name" value="ADK"/>
    <property type="match status" value="1"/>
</dbReference>
<dbReference type="AlphaFoldDB" id="E6SKY0"/>
<dbReference type="UniPathway" id="UPA00588">
    <property type="reaction ID" value="UER00649"/>
</dbReference>
<feature type="binding site" evidence="8">
    <location>
        <begin position="10"/>
        <end position="15"/>
    </location>
    <ligand>
        <name>ATP</name>
        <dbReference type="ChEBI" id="CHEBI:30616"/>
    </ligand>
</feature>
<evidence type="ECO:0000256" key="9">
    <source>
        <dbReference type="RuleBase" id="RU003330"/>
    </source>
</evidence>
<feature type="binding site" evidence="8">
    <location>
        <begin position="57"/>
        <end position="59"/>
    </location>
    <ligand>
        <name>AMP</name>
        <dbReference type="ChEBI" id="CHEBI:456215"/>
    </ligand>
</feature>
<dbReference type="InterPro" id="IPR007862">
    <property type="entry name" value="Adenylate_kinase_lid-dom"/>
</dbReference>
<keyword evidence="8" id="KW-0963">Cytoplasm</keyword>
<proteinExistence type="inferred from homology"/>
<comment type="domain">
    <text evidence="8">Consists of three domains, a large central CORE domain and two small peripheral domains, NMPbind and LID, which undergo movements during catalysis. The LID domain closes over the site of phosphoryl transfer upon ATP binding. Assembling and dissambling the active center during each catalytic cycle provides an effective means to prevent ATP hydrolysis. Some bacteria have evolved a zinc-coordinating structure that stabilizes the LID domain.</text>
</comment>
<evidence type="ECO:0000256" key="2">
    <source>
        <dbReference type="ARBA" id="ARBA00022723"/>
    </source>
</evidence>
<sequence>MRWIFLGPPGAGKGTQAARLAQRAGVPQIATGDMFRAAVREGTPLGLQAKRYMDAGQLVPDDVTLGLVRERLSQPDCRAGFLLDGFPRTVAQAEGLKDVLAGLGVGLDGVLYFDVPDAVVVERLSGRRVCPACGATYHVRFDPPRVEGRCDRCGAELVQRPDDREETVRQRLAVYRRQTEPLVNYYREAGLLHTVAADRPIDQVEAEIARITGVGR</sequence>
<protein>
    <recommendedName>
        <fullName evidence="8 10">Adenylate kinase</fullName>
        <shortName evidence="8">AK</shortName>
        <ecNumber evidence="8 10">2.7.4.3</ecNumber>
    </recommendedName>
    <alternativeName>
        <fullName evidence="8">ATP-AMP transphosphorylase</fullName>
    </alternativeName>
    <alternativeName>
        <fullName evidence="8">ATP:AMP phosphotransferase</fullName>
    </alternativeName>
    <alternativeName>
        <fullName evidence="8">Adenylate monophosphate kinase</fullName>
    </alternativeName>
</protein>
<dbReference type="eggNOG" id="COG0563">
    <property type="taxonomic scope" value="Bacteria"/>
</dbReference>
<evidence type="ECO:0000256" key="6">
    <source>
        <dbReference type="ARBA" id="ARBA00022833"/>
    </source>
</evidence>
<keyword evidence="5 8" id="KW-0418">Kinase</keyword>
<dbReference type="InterPro" id="IPR033690">
    <property type="entry name" value="Adenylat_kinase_CS"/>
</dbReference>
<comment type="pathway">
    <text evidence="8">Purine metabolism; AMP biosynthesis via salvage pathway; AMP from ADP: step 1/1.</text>
</comment>
<dbReference type="PROSITE" id="PS00113">
    <property type="entry name" value="ADENYLATE_KINASE"/>
    <property type="match status" value="1"/>
</dbReference>
<dbReference type="NCBIfam" id="TIGR01351">
    <property type="entry name" value="adk"/>
    <property type="match status" value="1"/>
</dbReference>
<dbReference type="Pfam" id="PF00406">
    <property type="entry name" value="ADK"/>
    <property type="match status" value="1"/>
</dbReference>
<dbReference type="GO" id="GO:0005524">
    <property type="term" value="F:ATP binding"/>
    <property type="evidence" value="ECO:0007669"/>
    <property type="project" value="UniProtKB-UniRule"/>
</dbReference>
<dbReference type="OrthoDB" id="9805030at2"/>
<accession>E6SKY0</accession>
<feature type="binding site" evidence="8">
    <location>
        <position position="171"/>
    </location>
    <ligand>
        <name>AMP</name>
        <dbReference type="ChEBI" id="CHEBI:456215"/>
    </ligand>
</feature>
<keyword evidence="1 8" id="KW-0808">Transferase</keyword>
<comment type="function">
    <text evidence="8">Catalyzes the reversible transfer of the terminal phosphate group between ATP and AMP. Plays an important role in cellular energy homeostasis and in adenine nucleotide metabolism.</text>
</comment>
<evidence type="ECO:0000256" key="3">
    <source>
        <dbReference type="ARBA" id="ARBA00022727"/>
    </source>
</evidence>
<evidence type="ECO:0000259" key="11">
    <source>
        <dbReference type="Pfam" id="PF05191"/>
    </source>
</evidence>
<dbReference type="InterPro" id="IPR006259">
    <property type="entry name" value="Adenyl_kin_sub"/>
</dbReference>
<evidence type="ECO:0000256" key="5">
    <source>
        <dbReference type="ARBA" id="ARBA00022777"/>
    </source>
</evidence>
<evidence type="ECO:0000256" key="1">
    <source>
        <dbReference type="ARBA" id="ARBA00022679"/>
    </source>
</evidence>
<feature type="binding site" evidence="8">
    <location>
        <position position="150"/>
    </location>
    <ligand>
        <name>Zn(2+)</name>
        <dbReference type="ChEBI" id="CHEBI:29105"/>
        <note>structural</note>
    </ligand>
</feature>
<keyword evidence="2 8" id="KW-0479">Metal-binding</keyword>
<dbReference type="GO" id="GO:0005737">
    <property type="term" value="C:cytoplasm"/>
    <property type="evidence" value="ECO:0007669"/>
    <property type="project" value="UniProtKB-SubCell"/>
</dbReference>
<dbReference type="SUPFAM" id="SSF52540">
    <property type="entry name" value="P-loop containing nucleoside triphosphate hydrolases"/>
    <property type="match status" value="1"/>
</dbReference>
<feature type="binding site" evidence="8">
    <location>
        <begin position="136"/>
        <end position="137"/>
    </location>
    <ligand>
        <name>ATP</name>
        <dbReference type="ChEBI" id="CHEBI:30616"/>
    </ligand>
</feature>
<feature type="binding site" evidence="8">
    <location>
        <position position="130"/>
    </location>
    <ligand>
        <name>Zn(2+)</name>
        <dbReference type="ChEBI" id="CHEBI:29105"/>
        <note>structural</note>
    </ligand>
</feature>
<dbReference type="HOGENOM" id="CLU_032354_1_2_9"/>
<comment type="similarity">
    <text evidence="8 9">Belongs to the adenylate kinase family.</text>
</comment>
<dbReference type="GO" id="GO:0044209">
    <property type="term" value="P:AMP salvage"/>
    <property type="evidence" value="ECO:0007669"/>
    <property type="project" value="UniProtKB-UniRule"/>
</dbReference>
<dbReference type="NCBIfam" id="NF001381">
    <property type="entry name" value="PRK00279.1-3"/>
    <property type="match status" value="1"/>
</dbReference>
<dbReference type="Gene3D" id="3.40.50.300">
    <property type="entry name" value="P-loop containing nucleotide triphosphate hydrolases"/>
    <property type="match status" value="1"/>
</dbReference>
<feature type="binding site" evidence="8">
    <location>
        <position position="36"/>
    </location>
    <ligand>
        <name>AMP</name>
        <dbReference type="ChEBI" id="CHEBI:456215"/>
    </ligand>
</feature>
<dbReference type="Pfam" id="PF05191">
    <property type="entry name" value="ADK_lid"/>
    <property type="match status" value="1"/>
</dbReference>
<keyword evidence="7 8" id="KW-0067">ATP-binding</keyword>
<feature type="binding site" evidence="8">
    <location>
        <position position="92"/>
    </location>
    <ligand>
        <name>AMP</name>
        <dbReference type="ChEBI" id="CHEBI:456215"/>
    </ligand>
</feature>
<dbReference type="PANTHER" id="PTHR23359">
    <property type="entry name" value="NUCLEOTIDE KINASE"/>
    <property type="match status" value="1"/>
</dbReference>
<feature type="region of interest" description="NMP" evidence="8">
    <location>
        <begin position="30"/>
        <end position="59"/>
    </location>
</feature>
<keyword evidence="4 8" id="KW-0547">Nucleotide-binding</keyword>
<organism evidence="12 13">
    <name type="scientific">Thermaerobacter marianensis (strain ATCC 700841 / DSM 12885 / JCM 10246 / 7p75a)</name>
    <dbReference type="NCBI Taxonomy" id="644966"/>
    <lineage>
        <taxon>Bacteria</taxon>
        <taxon>Bacillati</taxon>
        <taxon>Bacillota</taxon>
        <taxon>Clostridia</taxon>
        <taxon>Eubacteriales</taxon>
        <taxon>Clostridiales Family XVII. Incertae Sedis</taxon>
        <taxon>Thermaerobacter</taxon>
    </lineage>
</organism>
<dbReference type="GO" id="GO:0008270">
    <property type="term" value="F:zinc ion binding"/>
    <property type="evidence" value="ECO:0007669"/>
    <property type="project" value="UniProtKB-UniRule"/>
</dbReference>
<reference evidence="12 13" key="1">
    <citation type="journal article" date="2010" name="Stand. Genomic Sci.">
        <title>Complete genome sequence of Thermaerobacter marianensis type strain (7p75a).</title>
        <authorList>
            <person name="Han C."/>
            <person name="Gu W."/>
            <person name="Zhang X."/>
            <person name="Lapidus A."/>
            <person name="Nolan M."/>
            <person name="Copeland A."/>
            <person name="Lucas S."/>
            <person name="Del Rio T.G."/>
            <person name="Tice H."/>
            <person name="Cheng J.F."/>
            <person name="Tapia R."/>
            <person name="Goodwin L."/>
            <person name="Pitluck S."/>
            <person name="Pagani I."/>
            <person name="Ivanova N."/>
            <person name="Mavromatis K."/>
            <person name="Mikhailova N."/>
            <person name="Pati A."/>
            <person name="Chen A."/>
            <person name="Palaniappan K."/>
            <person name="Land M."/>
            <person name="Hauser L."/>
            <person name="Chang Y.J."/>
            <person name="Jeffries C.D."/>
            <person name="Schneider S."/>
            <person name="Rohde M."/>
            <person name="Goker M."/>
            <person name="Pukall R."/>
            <person name="Woyke T."/>
            <person name="Bristow J."/>
            <person name="Eisen J.A."/>
            <person name="Markowitz V."/>
            <person name="Hugenholtz P."/>
            <person name="Kyrpides N.C."/>
            <person name="Klenk H.P."/>
            <person name="Detter J.C."/>
        </authorList>
    </citation>
    <scope>NUCLEOTIDE SEQUENCE [LARGE SCALE GENOMIC DNA]</scope>
    <source>
        <strain evidence="13">ATCC 700841 / DSM 12885 / JCM 10246 / 7p75a</strain>
    </source>
</reference>
<dbReference type="InterPro" id="IPR000850">
    <property type="entry name" value="Adenylat/UMP-CMP_kin"/>
</dbReference>
<comment type="subcellular location">
    <subcellularLocation>
        <location evidence="8 10">Cytoplasm</location>
    </subcellularLocation>
</comment>
<keyword evidence="13" id="KW-1185">Reference proteome</keyword>
<gene>
    <name evidence="8" type="primary">adk</name>
    <name evidence="12" type="ordered locus">Tmar_2275</name>
</gene>
<comment type="catalytic activity">
    <reaction evidence="8 10">
        <text>AMP + ATP = 2 ADP</text>
        <dbReference type="Rhea" id="RHEA:12973"/>
        <dbReference type="ChEBI" id="CHEBI:30616"/>
        <dbReference type="ChEBI" id="CHEBI:456215"/>
        <dbReference type="ChEBI" id="CHEBI:456216"/>
        <dbReference type="EC" id="2.7.4.3"/>
    </reaction>
</comment>
<feature type="binding site" evidence="8">
    <location>
        <begin position="85"/>
        <end position="88"/>
    </location>
    <ligand>
        <name>AMP</name>
        <dbReference type="ChEBI" id="CHEBI:456215"/>
    </ligand>
</feature>
<dbReference type="Proteomes" id="UP000008915">
    <property type="component" value="Chromosome"/>
</dbReference>
<dbReference type="EC" id="2.7.4.3" evidence="8 10"/>
<feature type="region of interest" description="LID" evidence="8">
    <location>
        <begin position="126"/>
        <end position="163"/>
    </location>
</feature>
<dbReference type="NCBIfam" id="NF011100">
    <property type="entry name" value="PRK14527.1"/>
    <property type="match status" value="1"/>
</dbReference>
<evidence type="ECO:0000313" key="13">
    <source>
        <dbReference type="Proteomes" id="UP000008915"/>
    </source>
</evidence>
<dbReference type="KEGG" id="tmr:Tmar_2275"/>
<evidence type="ECO:0000256" key="10">
    <source>
        <dbReference type="RuleBase" id="RU003331"/>
    </source>
</evidence>
<feature type="binding site" evidence="8">
    <location>
        <position position="199"/>
    </location>
    <ligand>
        <name>ATP</name>
        <dbReference type="ChEBI" id="CHEBI:30616"/>
    </ligand>
</feature>
<evidence type="ECO:0000313" key="12">
    <source>
        <dbReference type="EMBL" id="ADU52353.1"/>
    </source>
</evidence>
<evidence type="ECO:0000256" key="7">
    <source>
        <dbReference type="ARBA" id="ARBA00022840"/>
    </source>
</evidence>
<dbReference type="PRINTS" id="PR00094">
    <property type="entry name" value="ADENYLTKNASE"/>
</dbReference>
<dbReference type="FunFam" id="3.40.50.300:FF:000106">
    <property type="entry name" value="Adenylate kinase mitochondrial"/>
    <property type="match status" value="1"/>
</dbReference>
<feature type="binding site" evidence="8">
    <location>
        <position position="31"/>
    </location>
    <ligand>
        <name>AMP</name>
        <dbReference type="ChEBI" id="CHEBI:456215"/>
    </ligand>
</feature>
<dbReference type="HAMAP" id="MF_00235">
    <property type="entry name" value="Adenylate_kinase_Adk"/>
    <property type="match status" value="1"/>
</dbReference>
<comment type="subunit">
    <text evidence="8 10">Monomer.</text>
</comment>
<evidence type="ECO:0000256" key="4">
    <source>
        <dbReference type="ARBA" id="ARBA00022741"/>
    </source>
</evidence>
<dbReference type="RefSeq" id="WP_013496650.1">
    <property type="nucleotide sequence ID" value="NC_014831.1"/>
</dbReference>
<evidence type="ECO:0000256" key="8">
    <source>
        <dbReference type="HAMAP-Rule" id="MF_00235"/>
    </source>
</evidence>
<dbReference type="STRING" id="644966.Tmar_2275"/>
<feature type="binding site" evidence="8">
    <location>
        <position position="153"/>
    </location>
    <ligand>
        <name>Zn(2+)</name>
        <dbReference type="ChEBI" id="CHEBI:29105"/>
        <note>structural</note>
    </ligand>
</feature>
<reference evidence="13" key="2">
    <citation type="journal article" date="2010" name="Stand. Genomic Sci.">
        <title>Complete genome sequence of Thermaerobacter marianensis type strain (7p75aT).</title>
        <authorList>
            <person name="Han C."/>
            <person name="Gu W."/>
            <person name="Zhang X."/>
            <person name="Lapidus A."/>
            <person name="Nolan M."/>
            <person name="Copeland A."/>
            <person name="Lucas S."/>
            <person name="Glavina Del Rio T."/>
            <person name="Tice H."/>
            <person name="Cheng J."/>
            <person name="Tapia R."/>
            <person name="Goodwin L."/>
            <person name="Pitluck S."/>
            <person name="Pagani I."/>
            <person name="Ivanova N."/>
            <person name="Mavromatis K."/>
            <person name="Mikhailova N."/>
            <person name="Pati A."/>
            <person name="Chen A."/>
            <person name="Palaniappan K."/>
            <person name="Land M."/>
            <person name="Hauser L."/>
            <person name="Chang Y."/>
            <person name="Jeffries C."/>
            <person name="Schneider S."/>
            <person name="Rohde M."/>
            <person name="Goker M."/>
            <person name="Pukall R."/>
            <person name="Woyke T."/>
            <person name="Bristow J."/>
            <person name="Eisen J."/>
            <person name="Markowitz V."/>
            <person name="Hugenholtz P."/>
            <person name="Kyrpides N."/>
            <person name="Klenk H."/>
            <person name="Detter J."/>
        </authorList>
    </citation>
    <scope>NUCLEOTIDE SEQUENCE [LARGE SCALE GENOMIC DNA]</scope>
    <source>
        <strain evidence="13">ATCC 700841 / DSM 12885 / JCM 10246 / 7p75a</strain>
    </source>
</reference>
<keyword evidence="6 8" id="KW-0862">Zinc</keyword>
<name>E6SKY0_THEM7</name>
<feature type="binding site" evidence="8">
    <location>
        <position position="133"/>
    </location>
    <ligand>
        <name>Zn(2+)</name>
        <dbReference type="ChEBI" id="CHEBI:29105"/>
        <note>structural</note>
    </ligand>
</feature>
<dbReference type="GO" id="GO:0004017">
    <property type="term" value="F:AMP kinase activity"/>
    <property type="evidence" value="ECO:0007669"/>
    <property type="project" value="UniProtKB-UniRule"/>
</dbReference>
<dbReference type="NCBIfam" id="NF001380">
    <property type="entry name" value="PRK00279.1-2"/>
    <property type="match status" value="1"/>
</dbReference>